<evidence type="ECO:0000313" key="1">
    <source>
        <dbReference type="EMBL" id="SDI56936.1"/>
    </source>
</evidence>
<evidence type="ECO:0000313" key="2">
    <source>
        <dbReference type="Proteomes" id="UP000198853"/>
    </source>
</evidence>
<organism evidence="1 2">
    <name type="scientific">Natribacillus halophilus</name>
    <dbReference type="NCBI Taxonomy" id="549003"/>
    <lineage>
        <taxon>Bacteria</taxon>
        <taxon>Bacillati</taxon>
        <taxon>Bacillota</taxon>
        <taxon>Bacilli</taxon>
        <taxon>Bacillales</taxon>
        <taxon>Bacillaceae</taxon>
        <taxon>Natribacillus</taxon>
    </lineage>
</organism>
<gene>
    <name evidence="1" type="ORF">SAMN04488123_103177</name>
</gene>
<dbReference type="EMBL" id="FNEN01000003">
    <property type="protein sequence ID" value="SDI56936.1"/>
    <property type="molecule type" value="Genomic_DNA"/>
</dbReference>
<protein>
    <submittedName>
        <fullName evidence="1">Uncharacterized protein</fullName>
    </submittedName>
</protein>
<accession>A0A1G8LMN2</accession>
<reference evidence="1 2" key="1">
    <citation type="submission" date="2016-10" db="EMBL/GenBank/DDBJ databases">
        <authorList>
            <person name="de Groot N.N."/>
        </authorList>
    </citation>
    <scope>NUCLEOTIDE SEQUENCE [LARGE SCALE GENOMIC DNA]</scope>
    <source>
        <strain evidence="1 2">DSM 21771</strain>
    </source>
</reference>
<sequence length="59" mass="6644">MHLVDATAAYAMNLIFGIFTISRTLERPAHPIGVVHLFWGAVEWSALLLENPSHIEERT</sequence>
<dbReference type="AlphaFoldDB" id="A0A1G8LMN2"/>
<proteinExistence type="predicted"/>
<name>A0A1G8LMN2_9BACI</name>
<keyword evidence="2" id="KW-1185">Reference proteome</keyword>
<dbReference type="Proteomes" id="UP000198853">
    <property type="component" value="Unassembled WGS sequence"/>
</dbReference>